<dbReference type="GO" id="GO:0017146">
    <property type="term" value="C:NMDA selective glutamate receptor complex"/>
    <property type="evidence" value="ECO:0007669"/>
    <property type="project" value="UniProtKB-ARBA"/>
</dbReference>
<dbReference type="Pfam" id="PF10565">
    <property type="entry name" value="NMDAR2_C"/>
    <property type="match status" value="1"/>
</dbReference>
<dbReference type="KEGG" id="char:105901537"/>
<dbReference type="OrthoDB" id="5984008at2759"/>
<feature type="compositionally biased region" description="Basic residues" evidence="23">
    <location>
        <begin position="1172"/>
        <end position="1191"/>
    </location>
</feature>
<feature type="transmembrane region" description="Helical" evidence="24">
    <location>
        <begin position="609"/>
        <end position="631"/>
    </location>
</feature>
<evidence type="ECO:0000256" key="7">
    <source>
        <dbReference type="ARBA" id="ARBA00022837"/>
    </source>
</evidence>
<evidence type="ECO:0000256" key="8">
    <source>
        <dbReference type="ARBA" id="ARBA00022842"/>
    </source>
</evidence>
<evidence type="ECO:0000256" key="4">
    <source>
        <dbReference type="ARBA" id="ARBA00022723"/>
    </source>
</evidence>
<evidence type="ECO:0000256" key="20">
    <source>
        <dbReference type="ARBA" id="ARBA00034430"/>
    </source>
</evidence>
<dbReference type="InterPro" id="IPR001828">
    <property type="entry name" value="ANF_lig-bd_rcpt"/>
</dbReference>
<dbReference type="RefSeq" id="XP_042559385.1">
    <property type="nucleotide sequence ID" value="XM_042703451.1"/>
</dbReference>
<evidence type="ECO:0000256" key="21">
    <source>
        <dbReference type="ARBA" id="ARBA00036239"/>
    </source>
</evidence>
<evidence type="ECO:0000256" key="15">
    <source>
        <dbReference type="ARBA" id="ARBA00023180"/>
    </source>
</evidence>
<feature type="compositionally biased region" description="Low complexity" evidence="23">
    <location>
        <begin position="1201"/>
        <end position="1212"/>
    </location>
</feature>
<dbReference type="FunFam" id="3.40.190.10:FF:000038">
    <property type="entry name" value="Putative glutamate receptor ionotropic NMDA 2B"/>
    <property type="match status" value="1"/>
</dbReference>
<evidence type="ECO:0000256" key="9">
    <source>
        <dbReference type="ARBA" id="ARBA00022989"/>
    </source>
</evidence>
<evidence type="ECO:0000256" key="18">
    <source>
        <dbReference type="ARBA" id="ARBA00023303"/>
    </source>
</evidence>
<dbReference type="Proteomes" id="UP000515152">
    <property type="component" value="Chromosome 24"/>
</dbReference>
<dbReference type="InterPro" id="IPR018884">
    <property type="entry name" value="NMDAR2_C"/>
</dbReference>
<evidence type="ECO:0000256" key="17">
    <source>
        <dbReference type="ARBA" id="ARBA00023286"/>
    </source>
</evidence>
<dbReference type="FunFam" id="3.40.50.2300:FF:000020">
    <property type="entry name" value="Glutamate receptor ionotropic, NMDA 2B, putative"/>
    <property type="match status" value="1"/>
</dbReference>
<dbReference type="CDD" id="cd06378">
    <property type="entry name" value="PBP1_iGluR_NMDA_NR2"/>
    <property type="match status" value="1"/>
</dbReference>
<keyword evidence="6" id="KW-0862">Zinc</keyword>
<feature type="compositionally biased region" description="Basic and acidic residues" evidence="23">
    <location>
        <begin position="1269"/>
        <end position="1279"/>
    </location>
</feature>
<dbReference type="InterPro" id="IPR015683">
    <property type="entry name" value="Ionotropic_Glu_rcpt"/>
</dbReference>
<proteinExistence type="predicted"/>
<dbReference type="CDD" id="cd13718">
    <property type="entry name" value="PBP2_iGluR_NMDA_Nr2"/>
    <property type="match status" value="1"/>
</dbReference>
<evidence type="ECO:0000256" key="2">
    <source>
        <dbReference type="ARBA" id="ARBA00022475"/>
    </source>
</evidence>
<feature type="transmembrane region" description="Helical" evidence="24">
    <location>
        <begin position="800"/>
        <end position="823"/>
    </location>
</feature>
<feature type="transmembrane region" description="Helical" evidence="24">
    <location>
        <begin position="537"/>
        <end position="559"/>
    </location>
</feature>
<evidence type="ECO:0000256" key="23">
    <source>
        <dbReference type="SAM" id="MobiDB-lite"/>
    </source>
</evidence>
<evidence type="ECO:0000256" key="19">
    <source>
        <dbReference type="ARBA" id="ARBA00034104"/>
    </source>
</evidence>
<name>A0A8M1KA82_CLUHA</name>
<feature type="domain" description="Ionotropic glutamate receptor L-glutamate and glycine-binding" evidence="26">
    <location>
        <begin position="420"/>
        <end position="482"/>
    </location>
</feature>
<protein>
    <submittedName>
        <fullName evidence="28">Glutamate receptor, ionotropic, N-methyl D-aspartate 2B, genome duplicate b</fullName>
    </submittedName>
</protein>
<evidence type="ECO:0000256" key="22">
    <source>
        <dbReference type="ARBA" id="ARBA00036634"/>
    </source>
</evidence>
<feature type="compositionally biased region" description="Low complexity" evidence="23">
    <location>
        <begin position="1395"/>
        <end position="1410"/>
    </location>
</feature>
<keyword evidence="5" id="KW-0732">Signal</keyword>
<evidence type="ECO:0000256" key="10">
    <source>
        <dbReference type="ARBA" id="ARBA00023018"/>
    </source>
</evidence>
<keyword evidence="8" id="KW-0460">Magnesium</keyword>
<dbReference type="SMART" id="SM00079">
    <property type="entry name" value="PBPe"/>
    <property type="match status" value="1"/>
</dbReference>
<accession>A0A8M1KA82</accession>
<organism evidence="27 28">
    <name type="scientific">Clupea harengus</name>
    <name type="common">Atlantic herring</name>
    <dbReference type="NCBI Taxonomy" id="7950"/>
    <lineage>
        <taxon>Eukaryota</taxon>
        <taxon>Metazoa</taxon>
        <taxon>Chordata</taxon>
        <taxon>Craniata</taxon>
        <taxon>Vertebrata</taxon>
        <taxon>Euteleostomi</taxon>
        <taxon>Actinopterygii</taxon>
        <taxon>Neopterygii</taxon>
        <taxon>Teleostei</taxon>
        <taxon>Clupei</taxon>
        <taxon>Clupeiformes</taxon>
        <taxon>Clupeoidei</taxon>
        <taxon>Clupeidae</taxon>
        <taxon>Clupea</taxon>
    </lineage>
</organism>
<keyword evidence="14 28" id="KW-0675">Receptor</keyword>
<keyword evidence="9 24" id="KW-1133">Transmembrane helix</keyword>
<evidence type="ECO:0000256" key="6">
    <source>
        <dbReference type="ARBA" id="ARBA00022833"/>
    </source>
</evidence>
<dbReference type="InterPro" id="IPR019594">
    <property type="entry name" value="Glu/Gly-bd"/>
</dbReference>
<dbReference type="GO" id="GO:0046872">
    <property type="term" value="F:metal ion binding"/>
    <property type="evidence" value="ECO:0007669"/>
    <property type="project" value="UniProtKB-KW"/>
</dbReference>
<feature type="region of interest" description="Disordered" evidence="23">
    <location>
        <begin position="976"/>
        <end position="1030"/>
    </location>
</feature>
<keyword evidence="7" id="KW-0106">Calcium</keyword>
<dbReference type="PANTHER" id="PTHR18966">
    <property type="entry name" value="IONOTROPIC GLUTAMATE RECEPTOR"/>
    <property type="match status" value="1"/>
</dbReference>
<dbReference type="CTD" id="559976"/>
<feature type="compositionally biased region" description="Low complexity" evidence="23">
    <location>
        <begin position="1002"/>
        <end position="1023"/>
    </location>
</feature>
<evidence type="ECO:0000256" key="16">
    <source>
        <dbReference type="ARBA" id="ARBA00023257"/>
    </source>
</evidence>
<feature type="compositionally biased region" description="Gly residues" evidence="23">
    <location>
        <begin position="1280"/>
        <end position="1301"/>
    </location>
</feature>
<evidence type="ECO:0000256" key="1">
    <source>
        <dbReference type="ARBA" id="ARBA00022448"/>
    </source>
</evidence>
<evidence type="ECO:0000256" key="12">
    <source>
        <dbReference type="ARBA" id="ARBA00023136"/>
    </source>
</evidence>
<keyword evidence="12 24" id="KW-0472">Membrane</keyword>
<dbReference type="GeneID" id="105901537"/>
<keyword evidence="1" id="KW-0813">Transport</keyword>
<comment type="subcellular location">
    <subcellularLocation>
        <location evidence="19">Postsynaptic cell membrane</location>
        <topology evidence="19">Multi-pass membrane protein</topology>
    </subcellularLocation>
</comment>
<dbReference type="FunFam" id="3.40.190.10:FF:000007">
    <property type="entry name" value="Putative glutamate receptor ionotropic NMDA 2B"/>
    <property type="match status" value="1"/>
</dbReference>
<keyword evidence="16" id="KW-0628">Postsynaptic cell membrane</keyword>
<dbReference type="Pfam" id="PF01094">
    <property type="entry name" value="ANF_receptor"/>
    <property type="match status" value="1"/>
</dbReference>
<comment type="catalytic activity">
    <reaction evidence="22">
        <text>Ca(2+)(in) = Ca(2+)(out)</text>
        <dbReference type="Rhea" id="RHEA:29671"/>
        <dbReference type="ChEBI" id="CHEBI:29108"/>
    </reaction>
</comment>
<evidence type="ECO:0000256" key="24">
    <source>
        <dbReference type="SAM" id="Phobius"/>
    </source>
</evidence>
<feature type="region of interest" description="Disordered" evidence="23">
    <location>
        <begin position="1466"/>
        <end position="1485"/>
    </location>
</feature>
<keyword evidence="3 24" id="KW-0812">Transmembrane</keyword>
<keyword evidence="17" id="KW-1071">Ligand-gated ion channel</keyword>
<dbReference type="InterPro" id="IPR001320">
    <property type="entry name" value="Iontro_rcpt_C"/>
</dbReference>
<sequence length="1485" mass="160307">MPKQAQGLSIAVIVVGNSSEMTLGGDGMDKQDFLLLPVPPKVDLVTMNETDPKSIINRICTLMMRNWLQGVVFGDDTDQEAIAQILDFISAQTHIPILGIRGGSSMVMAAKDEDSMFFQFGPSIEQQASVMLNIMEEYDWYIFSIVTTYYPGYQDFVNRIRSTIDNSFVGWELEEVLLLDMSVDDGDSKIQDKLKKLQSPVILLYCTKEEATTIFEVAHSVGLTGYGYTWIVPSLVAGDTNNVPALFPTGMITVSYDEWDYGLEARVRDGVAIIAKATSRMMLDRGSTTLLKSSCQDMSNKKGAKTGHSNDIKKYLMNVTFEGRNLSFSEDGYQMHPKLVIILLDKERQWDKVGKWENGSLTMKYHVWPRFELYSGTEEREDDHLSIVTLEEAPFVIVEDVDPLSGTCMRNTVPCRKQLKYNNTTIASGIYIKRCCKGFCIDILKKIAKGVKFTYDLYLVTNGKHGKKINGTWNGLVGEVVDKNAHMAVGSLTINEERSEVIDFSVPFIETGISVMVSRSNGTVSPSAFLEPFSADVWVMMFVMLLIVSAVAVFIFEYFSPVGYNRCLADGREPGGPSFTIGKAIWLLWGLVFNNSVPVQNPKGTTSKIMVSVWAFFAVIFLASYTANLAAFMIQEEYVDQVTGLSDKKFQRPNDFSPPFRFGTVPNGSTERNIRNNYKEMHSYMTSFHQKNVDEALHSLKTGKLDAFIYDAAVLNYMAGRDEGCKLVTIGSGYIFATTGYGIAIQKDSMWKRQVDLAILALFGDGEMEELESLWLTGICHHEKNEVMSSQLDVDNMAGVFYMLAAAMVLSLLTFIAEHLFYWQLRFCFMGTCTGQPGLTFSISRGIYSCIHGVQIEEEKSSALHSPSATMNASMSNTHSNILRLLRTAKSMTSVPGVNGSPHRALDYPPHRESSIYDIAEHRRSLGPAAAAGHPDCKPPPPYLPEDAMFADMDRTFGNLHLKDSNLYQDHYLQHHHLHHHGHQQGALQQQGPTGGPGPGLPLGMSAPLGLARPHSLGSTTSLDGGGMFDSDSLGGGVAPIFTTQPRQSMTQRGGSKFDLIAGHQTHQSSGFKGAAPDLYGRFSFKGGAGSSGFLAGHDRYCSGGGGGGAGSGGDDGNVRSDASDISTHTVTYGNLEGNAKRRKQQYHDSLRRRPASAKLRREQDDSDFGFRRRQHHHTIHHHHHHHHGGRRSASPPLERSASAKGNHSSSSYLLRDKDNLRDFYMDQFRAKEGMSPWEHVDLTDAPGLGGGGERGGGGANTNLGPVEDFLKGKGKKTEGGGIGGGKVGGGGGGGGGGGSSPGPPGPHACWDKSLGVGGLAGGDWECRNVHAGGGGGVSGGKAMVLHGGMAVGGYQGMGAVVGGGGGERERERGGGSGGGGADRARPPASAVIPATSSPATCTTSARTTTNHVTPTRPGREGRPAVAVLPSAAKLGRAGGSCAANTPTTPLWSCRRKGRVAGVELGAGTEGVGEEGPPCSRPPEV</sequence>
<feature type="region of interest" description="Disordered" evidence="23">
    <location>
        <begin position="1238"/>
        <end position="1311"/>
    </location>
</feature>
<comment type="catalytic activity">
    <reaction evidence="21">
        <text>Na(+)(in) = Na(+)(out)</text>
        <dbReference type="Rhea" id="RHEA:34963"/>
        <dbReference type="ChEBI" id="CHEBI:29101"/>
    </reaction>
</comment>
<feature type="region of interest" description="Disordered" evidence="23">
    <location>
        <begin position="1130"/>
        <end position="1215"/>
    </location>
</feature>
<dbReference type="GO" id="GO:0045211">
    <property type="term" value="C:postsynaptic membrane"/>
    <property type="evidence" value="ECO:0007669"/>
    <property type="project" value="UniProtKB-SubCell"/>
</dbReference>
<keyword evidence="18" id="KW-0407">Ion channel</keyword>
<feature type="domain" description="Ionotropic glutamate receptor C-terminal" evidence="25">
    <location>
        <begin position="420"/>
        <end position="778"/>
    </location>
</feature>
<dbReference type="GO" id="GO:0004972">
    <property type="term" value="F:NMDA glutamate receptor activity"/>
    <property type="evidence" value="ECO:0007669"/>
    <property type="project" value="UniProtKB-ARBA"/>
</dbReference>
<dbReference type="Pfam" id="PF10613">
    <property type="entry name" value="Lig_chan-Glu_bd"/>
    <property type="match status" value="1"/>
</dbReference>
<dbReference type="Pfam" id="PF00060">
    <property type="entry name" value="Lig_chan"/>
    <property type="match status" value="1"/>
</dbReference>
<gene>
    <name evidence="28" type="primary">grin2bb</name>
</gene>
<keyword evidence="10" id="KW-0770">Synapse</keyword>
<feature type="region of interest" description="Disordered" evidence="23">
    <location>
        <begin position="1363"/>
        <end position="1424"/>
    </location>
</feature>
<reference evidence="28" key="1">
    <citation type="submission" date="2025-08" db="UniProtKB">
        <authorList>
            <consortium name="RefSeq"/>
        </authorList>
    </citation>
    <scope>IDENTIFICATION</scope>
</reference>
<keyword evidence="4" id="KW-0479">Metal-binding</keyword>
<keyword evidence="27" id="KW-1185">Reference proteome</keyword>
<evidence type="ECO:0000256" key="11">
    <source>
        <dbReference type="ARBA" id="ARBA00023065"/>
    </source>
</evidence>
<evidence type="ECO:0000259" key="25">
    <source>
        <dbReference type="SMART" id="SM00079"/>
    </source>
</evidence>
<dbReference type="FunFam" id="3.40.50.2300:FF:000312">
    <property type="entry name" value="Glutamate ionotropic receptor NMDA type subunit 2B"/>
    <property type="match status" value="1"/>
</dbReference>
<evidence type="ECO:0000313" key="27">
    <source>
        <dbReference type="Proteomes" id="UP000515152"/>
    </source>
</evidence>
<evidence type="ECO:0000256" key="14">
    <source>
        <dbReference type="ARBA" id="ARBA00023170"/>
    </source>
</evidence>
<keyword evidence="2" id="KW-1003">Cell membrane</keyword>
<keyword evidence="13" id="KW-1015">Disulfide bond</keyword>
<evidence type="ECO:0000259" key="26">
    <source>
        <dbReference type="SMART" id="SM00918"/>
    </source>
</evidence>
<feature type="compositionally biased region" description="Gly residues" evidence="23">
    <location>
        <begin position="1248"/>
        <end position="1260"/>
    </location>
</feature>
<evidence type="ECO:0000313" key="28">
    <source>
        <dbReference type="RefSeq" id="XP_042559385.1"/>
    </source>
</evidence>
<dbReference type="SMART" id="SM00918">
    <property type="entry name" value="Lig_chan-Glu_bd"/>
    <property type="match status" value="1"/>
</dbReference>
<keyword evidence="11" id="KW-0406">Ion transport</keyword>
<evidence type="ECO:0000256" key="5">
    <source>
        <dbReference type="ARBA" id="ARBA00022729"/>
    </source>
</evidence>
<comment type="catalytic activity">
    <reaction evidence="20">
        <text>K(+)(in) = K(+)(out)</text>
        <dbReference type="Rhea" id="RHEA:29463"/>
        <dbReference type="ChEBI" id="CHEBI:29103"/>
    </reaction>
</comment>
<evidence type="ECO:0000256" key="13">
    <source>
        <dbReference type="ARBA" id="ARBA00023157"/>
    </source>
</evidence>
<keyword evidence="15" id="KW-0325">Glycoprotein</keyword>
<evidence type="ECO:0000256" key="3">
    <source>
        <dbReference type="ARBA" id="ARBA00022692"/>
    </source>
</evidence>